<name>A0AC60NSE4_IXOPE</name>
<reference evidence="1 2" key="1">
    <citation type="journal article" date="2020" name="Cell">
        <title>Large-Scale Comparative Analyses of Tick Genomes Elucidate Their Genetic Diversity and Vector Capacities.</title>
        <authorList>
            <consortium name="Tick Genome and Microbiome Consortium (TIGMIC)"/>
            <person name="Jia N."/>
            <person name="Wang J."/>
            <person name="Shi W."/>
            <person name="Du L."/>
            <person name="Sun Y."/>
            <person name="Zhan W."/>
            <person name="Jiang J.F."/>
            <person name="Wang Q."/>
            <person name="Zhang B."/>
            <person name="Ji P."/>
            <person name="Bell-Sakyi L."/>
            <person name="Cui X.M."/>
            <person name="Yuan T.T."/>
            <person name="Jiang B.G."/>
            <person name="Yang W.F."/>
            <person name="Lam T.T."/>
            <person name="Chang Q.C."/>
            <person name="Ding S.J."/>
            <person name="Wang X.J."/>
            <person name="Zhu J.G."/>
            <person name="Ruan X.D."/>
            <person name="Zhao L."/>
            <person name="Wei J.T."/>
            <person name="Ye R.Z."/>
            <person name="Que T.C."/>
            <person name="Du C.H."/>
            <person name="Zhou Y.H."/>
            <person name="Cheng J.X."/>
            <person name="Dai P.F."/>
            <person name="Guo W.B."/>
            <person name="Han X.H."/>
            <person name="Huang E.J."/>
            <person name="Li L.F."/>
            <person name="Wei W."/>
            <person name="Gao Y.C."/>
            <person name="Liu J.Z."/>
            <person name="Shao H.Z."/>
            <person name="Wang X."/>
            <person name="Wang C.C."/>
            <person name="Yang T.C."/>
            <person name="Huo Q.B."/>
            <person name="Li W."/>
            <person name="Chen H.Y."/>
            <person name="Chen S.E."/>
            <person name="Zhou L.G."/>
            <person name="Ni X.B."/>
            <person name="Tian J.H."/>
            <person name="Sheng Y."/>
            <person name="Liu T."/>
            <person name="Pan Y.S."/>
            <person name="Xia L.Y."/>
            <person name="Li J."/>
            <person name="Zhao F."/>
            <person name="Cao W.C."/>
        </authorList>
    </citation>
    <scope>NUCLEOTIDE SEQUENCE [LARGE SCALE GENOMIC DNA]</scope>
    <source>
        <strain evidence="1">Iper-2018</strain>
    </source>
</reference>
<protein>
    <submittedName>
        <fullName evidence="1">Uncharacterized protein</fullName>
    </submittedName>
</protein>
<evidence type="ECO:0000313" key="1">
    <source>
        <dbReference type="EMBL" id="KAG0410061.1"/>
    </source>
</evidence>
<proteinExistence type="predicted"/>
<organism evidence="1 2">
    <name type="scientific">Ixodes persulcatus</name>
    <name type="common">Taiga tick</name>
    <dbReference type="NCBI Taxonomy" id="34615"/>
    <lineage>
        <taxon>Eukaryota</taxon>
        <taxon>Metazoa</taxon>
        <taxon>Ecdysozoa</taxon>
        <taxon>Arthropoda</taxon>
        <taxon>Chelicerata</taxon>
        <taxon>Arachnida</taxon>
        <taxon>Acari</taxon>
        <taxon>Parasitiformes</taxon>
        <taxon>Ixodida</taxon>
        <taxon>Ixodoidea</taxon>
        <taxon>Ixodidae</taxon>
        <taxon>Ixodinae</taxon>
        <taxon>Ixodes</taxon>
    </lineage>
</organism>
<sequence>MEYIAGLDLMHVVSEEGFLETEAVKIVMAQLILALEHMHLRGFLHRDIKVSNGSFRQSISQLFFNNNLPRHSRIPSKLTLKSDIYLQFPLFRLSTFVFHRAQLLFSAC</sequence>
<evidence type="ECO:0000313" key="2">
    <source>
        <dbReference type="Proteomes" id="UP000805193"/>
    </source>
</evidence>
<dbReference type="Proteomes" id="UP000805193">
    <property type="component" value="Unassembled WGS sequence"/>
</dbReference>
<gene>
    <name evidence="1" type="ORF">HPB47_012833</name>
</gene>
<dbReference type="EMBL" id="JABSTQ010011559">
    <property type="protein sequence ID" value="KAG0410061.1"/>
    <property type="molecule type" value="Genomic_DNA"/>
</dbReference>
<keyword evidence="2" id="KW-1185">Reference proteome</keyword>
<accession>A0AC60NSE4</accession>
<comment type="caution">
    <text evidence="1">The sequence shown here is derived from an EMBL/GenBank/DDBJ whole genome shotgun (WGS) entry which is preliminary data.</text>
</comment>